<evidence type="ECO:0000313" key="1">
    <source>
        <dbReference type="EMBL" id="KRX04040.1"/>
    </source>
</evidence>
<reference evidence="1 2" key="1">
    <citation type="journal article" date="2015" name="Sci. Rep.">
        <title>Genome of the facultative scuticociliatosis pathogen Pseudocohnilembus persalinus provides insight into its virulence through horizontal gene transfer.</title>
        <authorList>
            <person name="Xiong J."/>
            <person name="Wang G."/>
            <person name="Cheng J."/>
            <person name="Tian M."/>
            <person name="Pan X."/>
            <person name="Warren A."/>
            <person name="Jiang C."/>
            <person name="Yuan D."/>
            <person name="Miao W."/>
        </authorList>
    </citation>
    <scope>NUCLEOTIDE SEQUENCE [LARGE SCALE GENOMIC DNA]</scope>
    <source>
        <strain evidence="1">36N120E</strain>
    </source>
</reference>
<dbReference type="AlphaFoldDB" id="A0A0V0QPQ0"/>
<evidence type="ECO:0000313" key="2">
    <source>
        <dbReference type="Proteomes" id="UP000054937"/>
    </source>
</evidence>
<dbReference type="Proteomes" id="UP000054937">
    <property type="component" value="Unassembled WGS sequence"/>
</dbReference>
<proteinExistence type="predicted"/>
<comment type="caution">
    <text evidence="1">The sequence shown here is derived from an EMBL/GenBank/DDBJ whole genome shotgun (WGS) entry which is preliminary data.</text>
</comment>
<sequence>MNCNHSHIFQTPQHNCCFKKNHSTNIFKVVGHQCINQNRSVCFQQPLENNSFINKSNYQNDLDLHYQKPPTQEYKPKQYKLNLEAPQKPIPQQIYQPPQQKPEPNQINLNISYLQPPQQQIQQQYIDPMEIYRLNQLEQENQILKQIQNQNNKPVSDTQVIVKEILINKNKNDESIQSKKKIDEPPLKKELISTFEEFPKFKKIKKKKAEDKLIFKLNFMENFQIEYDNPQEDFQYFIQGEIYVENGEDQNLIGQFFHPLFINRKKNQPQLNQGIFNINLIQPPYLEYPFTKVQKLLPQTIQYVVQEGNTKIEELPVYDYRDNYQYQNDDQKAIVVEIKGLQNFLYEGGIKYQIEIGQEQNVIKDRLGQPCVSQGILEFYKKNQDFACEHQSYMQVSSQFLRQQIYPQTRKQKMVSINLYDNNLNLLGLVDIPLFKPNNKDVNFGKFQEELEYTFNGQQGAMLQFIVREKKPTLKDESEYDKNLGILIKLFSIEDYPFSQPITFRIFILKDDKIIQDHDGNDALFDCQDAFKPDTEYQHVILQQAVQLAGDQMLENFQIA</sequence>
<accession>A0A0V0QPQ0</accession>
<organism evidence="1 2">
    <name type="scientific">Pseudocohnilembus persalinus</name>
    <name type="common">Ciliate</name>
    <dbReference type="NCBI Taxonomy" id="266149"/>
    <lineage>
        <taxon>Eukaryota</taxon>
        <taxon>Sar</taxon>
        <taxon>Alveolata</taxon>
        <taxon>Ciliophora</taxon>
        <taxon>Intramacronucleata</taxon>
        <taxon>Oligohymenophorea</taxon>
        <taxon>Scuticociliatia</taxon>
        <taxon>Philasterida</taxon>
        <taxon>Pseudocohnilembidae</taxon>
        <taxon>Pseudocohnilembus</taxon>
    </lineage>
</organism>
<protein>
    <submittedName>
        <fullName evidence="1">Uncharacterized protein</fullName>
    </submittedName>
</protein>
<gene>
    <name evidence="1" type="ORF">PPERSA_12487</name>
</gene>
<name>A0A0V0QPQ0_PSEPJ</name>
<dbReference type="EMBL" id="LDAU01000122">
    <property type="protein sequence ID" value="KRX04040.1"/>
    <property type="molecule type" value="Genomic_DNA"/>
</dbReference>
<dbReference type="InParanoid" id="A0A0V0QPQ0"/>
<keyword evidence="2" id="KW-1185">Reference proteome</keyword>